<dbReference type="Gene3D" id="3.10.180.10">
    <property type="entry name" value="2,3-Dihydroxybiphenyl 1,2-Dioxygenase, domain 1"/>
    <property type="match status" value="2"/>
</dbReference>
<protein>
    <recommendedName>
        <fullName evidence="1">VOC domain-containing protein</fullName>
    </recommendedName>
</protein>
<feature type="domain" description="VOC" evidence="1">
    <location>
        <begin position="143"/>
        <end position="264"/>
    </location>
</feature>
<dbReference type="InterPro" id="IPR029068">
    <property type="entry name" value="Glyas_Bleomycin-R_OHBP_Dase"/>
</dbReference>
<dbReference type="InterPro" id="IPR004360">
    <property type="entry name" value="Glyas_Fos-R_dOase_dom"/>
</dbReference>
<organism evidence="2 3">
    <name type="scientific">Glycomyces harbinensis</name>
    <dbReference type="NCBI Taxonomy" id="58114"/>
    <lineage>
        <taxon>Bacteria</taxon>
        <taxon>Bacillati</taxon>
        <taxon>Actinomycetota</taxon>
        <taxon>Actinomycetes</taxon>
        <taxon>Glycomycetales</taxon>
        <taxon>Glycomycetaceae</taxon>
        <taxon>Glycomyces</taxon>
    </lineage>
</organism>
<dbReference type="InterPro" id="IPR037523">
    <property type="entry name" value="VOC_core"/>
</dbReference>
<evidence type="ECO:0000259" key="1">
    <source>
        <dbReference type="PROSITE" id="PS51819"/>
    </source>
</evidence>
<dbReference type="Pfam" id="PF18029">
    <property type="entry name" value="Glyoxalase_6"/>
    <property type="match status" value="1"/>
</dbReference>
<dbReference type="Pfam" id="PF00903">
    <property type="entry name" value="Glyoxalase"/>
    <property type="match status" value="1"/>
</dbReference>
<dbReference type="SUPFAM" id="SSF54593">
    <property type="entry name" value="Glyoxalase/Bleomycin resistance protein/Dihydroxybiphenyl dioxygenase"/>
    <property type="match status" value="2"/>
</dbReference>
<dbReference type="Proteomes" id="UP000198949">
    <property type="component" value="Unassembled WGS sequence"/>
</dbReference>
<dbReference type="OrthoDB" id="9793039at2"/>
<dbReference type="PANTHER" id="PTHR33993">
    <property type="entry name" value="GLYOXALASE-RELATED"/>
    <property type="match status" value="1"/>
</dbReference>
<dbReference type="InterPro" id="IPR041581">
    <property type="entry name" value="Glyoxalase_6"/>
</dbReference>
<dbReference type="PANTHER" id="PTHR33993:SF14">
    <property type="entry name" value="GB|AAF24581.1"/>
    <property type="match status" value="1"/>
</dbReference>
<dbReference type="InterPro" id="IPR052164">
    <property type="entry name" value="Anthracycline_SecMetBiosynth"/>
</dbReference>
<dbReference type="EMBL" id="FNAD01000003">
    <property type="protein sequence ID" value="SDD29565.1"/>
    <property type="molecule type" value="Genomic_DNA"/>
</dbReference>
<name>A0A1G6TML3_9ACTN</name>
<feature type="domain" description="VOC" evidence="1">
    <location>
        <begin position="8"/>
        <end position="128"/>
    </location>
</feature>
<evidence type="ECO:0000313" key="2">
    <source>
        <dbReference type="EMBL" id="SDD29565.1"/>
    </source>
</evidence>
<keyword evidence="3" id="KW-1185">Reference proteome</keyword>
<sequence>MTSIPLGAPIWSDSLTSDLEADTRYYEHLFGWSSQNAGEEFGNYTTFSIPDGSRDSGREVMGIMPCPPGAEPSRIWNLQFRVADCAAATEKAQALGATLVEGPEEMGGMLRFAMLIDPNGASFGLMEALAPGTGFGAFGESNAVSWAEYHHDGVPAEAMRFYADLLGWKVVTPPWESADNPRPYAALSAGEGGEEFGGCHAAEGFELSLPAQWSVMVAVEDADATCDRAVELGGSVAAPPMDVPGLRVAGVAAPSGTTVAIMAPRAWK</sequence>
<accession>A0A1G6TML3</accession>
<gene>
    <name evidence="2" type="ORF">SAMN05216270_10326</name>
</gene>
<evidence type="ECO:0000313" key="3">
    <source>
        <dbReference type="Proteomes" id="UP000198949"/>
    </source>
</evidence>
<dbReference type="PROSITE" id="PS51819">
    <property type="entry name" value="VOC"/>
    <property type="match status" value="2"/>
</dbReference>
<dbReference type="CDD" id="cd07247">
    <property type="entry name" value="SgaA_N_like"/>
    <property type="match status" value="1"/>
</dbReference>
<dbReference type="AlphaFoldDB" id="A0A1G6TML3"/>
<dbReference type="RefSeq" id="WP_091030361.1">
    <property type="nucleotide sequence ID" value="NZ_FNAD01000003.1"/>
</dbReference>
<proteinExistence type="predicted"/>
<reference evidence="3" key="1">
    <citation type="submission" date="2016-10" db="EMBL/GenBank/DDBJ databases">
        <authorList>
            <person name="Varghese N."/>
            <person name="Submissions S."/>
        </authorList>
    </citation>
    <scope>NUCLEOTIDE SEQUENCE [LARGE SCALE GENOMIC DNA]</scope>
    <source>
        <strain evidence="3">CGMCC 4.3516</strain>
    </source>
</reference>